<protein>
    <submittedName>
        <fullName evidence="3">Uncharacterized protein</fullName>
    </submittedName>
</protein>
<comment type="caution">
    <text evidence="3">The sequence shown here is derived from an EMBL/GenBank/DDBJ whole genome shotgun (WGS) entry which is preliminary data.</text>
</comment>
<sequence length="141" mass="14463">MTPTSVPTPGSEPAGTLGPDSPGRVPWALAMAAAAVALEAVVFIGLGIAELVALDSKRLAMGLSTAAFFVAYGVLLAFCARALWLRETWARSIVVMAQLIHLGTAWSNRDASPGLAAAAAVTALVVLVGIFHPASLKALDR</sequence>
<gene>
    <name evidence="3" type="ORF">FC770_14700</name>
</gene>
<name>A0A4U2YIA0_9ACTN</name>
<reference evidence="3 4" key="1">
    <citation type="submission" date="2019-04" db="EMBL/GenBank/DDBJ databases">
        <authorList>
            <person name="Dong K."/>
        </authorList>
    </citation>
    <scope>NUCLEOTIDE SEQUENCE [LARGE SCALE GENOMIC DNA]</scope>
    <source>
        <strain evidence="4">dk3543</strain>
    </source>
</reference>
<feature type="transmembrane region" description="Helical" evidence="2">
    <location>
        <begin position="114"/>
        <end position="134"/>
    </location>
</feature>
<proteinExistence type="predicted"/>
<feature type="transmembrane region" description="Helical" evidence="2">
    <location>
        <begin position="59"/>
        <end position="83"/>
    </location>
</feature>
<dbReference type="AlphaFoldDB" id="A0A4U2YIA0"/>
<keyword evidence="2" id="KW-0472">Membrane</keyword>
<dbReference type="RefSeq" id="WP_137067066.1">
    <property type="nucleotide sequence ID" value="NZ_CP040748.1"/>
</dbReference>
<evidence type="ECO:0000313" key="4">
    <source>
        <dbReference type="Proteomes" id="UP000307808"/>
    </source>
</evidence>
<accession>A0A4U2YIA0</accession>
<organism evidence="3 4">
    <name type="scientific">Nocardioides jishulii</name>
    <dbReference type="NCBI Taxonomy" id="2575440"/>
    <lineage>
        <taxon>Bacteria</taxon>
        <taxon>Bacillati</taxon>
        <taxon>Actinomycetota</taxon>
        <taxon>Actinomycetes</taxon>
        <taxon>Propionibacteriales</taxon>
        <taxon>Nocardioidaceae</taxon>
        <taxon>Nocardioides</taxon>
    </lineage>
</organism>
<feature type="region of interest" description="Disordered" evidence="1">
    <location>
        <begin position="1"/>
        <end position="20"/>
    </location>
</feature>
<keyword evidence="2" id="KW-1133">Transmembrane helix</keyword>
<dbReference type="Proteomes" id="UP000307808">
    <property type="component" value="Unassembled WGS sequence"/>
</dbReference>
<evidence type="ECO:0000313" key="3">
    <source>
        <dbReference type="EMBL" id="TKI60759.1"/>
    </source>
</evidence>
<feature type="transmembrane region" description="Helical" evidence="2">
    <location>
        <begin position="27"/>
        <end position="52"/>
    </location>
</feature>
<keyword evidence="2" id="KW-0812">Transmembrane</keyword>
<dbReference type="OrthoDB" id="3827717at2"/>
<evidence type="ECO:0000256" key="2">
    <source>
        <dbReference type="SAM" id="Phobius"/>
    </source>
</evidence>
<dbReference type="EMBL" id="SZPY01000004">
    <property type="protein sequence ID" value="TKI60759.1"/>
    <property type="molecule type" value="Genomic_DNA"/>
</dbReference>
<keyword evidence="4" id="KW-1185">Reference proteome</keyword>
<evidence type="ECO:0000256" key="1">
    <source>
        <dbReference type="SAM" id="MobiDB-lite"/>
    </source>
</evidence>